<evidence type="ECO:0000256" key="1">
    <source>
        <dbReference type="SAM" id="MobiDB-lite"/>
    </source>
</evidence>
<gene>
    <name evidence="2" type="ORF">pCQ3.101</name>
</gene>
<evidence type="ECO:0000313" key="2">
    <source>
        <dbReference type="EMBL" id="ACX85602.1"/>
    </source>
</evidence>
<accession>D0UZF0</accession>
<protein>
    <submittedName>
        <fullName evidence="2">PCQ3_101</fullName>
    </submittedName>
</protein>
<organism evidence="2">
    <name type="scientific">Streptomyces sp. W9</name>
    <dbReference type="NCBI Taxonomy" id="682410"/>
    <lineage>
        <taxon>Bacteria</taxon>
        <taxon>Bacillati</taxon>
        <taxon>Actinomycetota</taxon>
        <taxon>Actinomycetes</taxon>
        <taxon>Kitasatosporales</taxon>
        <taxon>Streptomycetaceae</taxon>
        <taxon>Streptomyces</taxon>
    </lineage>
</organism>
<keyword evidence="2" id="KW-0614">Plasmid</keyword>
<feature type="region of interest" description="Disordered" evidence="1">
    <location>
        <begin position="30"/>
        <end position="55"/>
    </location>
</feature>
<dbReference type="EMBL" id="GQ983381">
    <property type="protein sequence ID" value="ACX85602.1"/>
    <property type="molecule type" value="Genomic_DNA"/>
</dbReference>
<name>D0UZF0_9ACTN</name>
<sequence length="131" mass="13607">MAAGRGVGGVVACGPVAACGDAVGRVVAADGRSPAEAQPDPVPHPDQGDQPMSARDALNAYVAHESDADQAEYEKHLDAYAAEVRAEALREAAERLRNVHASSSSQTWNWWDAAEIPGACADLIDPDKTGS</sequence>
<dbReference type="AlphaFoldDB" id="D0UZF0"/>
<geneLocation type="plasmid" evidence="2">
    <name>pCQ3</name>
</geneLocation>
<reference evidence="2" key="1">
    <citation type="journal article" date="2010" name="J. Bacteriol.">
        <title>Characterization of the replication, transfer, and plasmid/lytic phage cycle of the Streptomyces plasmid-phage pZL12.</title>
        <authorList>
            <person name="Zhong L."/>
            <person name="Cheng Q."/>
            <person name="Tian X."/>
            <person name="Zhao L."/>
            <person name="Qin Z."/>
        </authorList>
    </citation>
    <scope>NUCLEOTIDE SEQUENCE</scope>
    <source>
        <strain evidence="2">W9</strain>
        <plasmid evidence="2">pCQ3</plasmid>
    </source>
</reference>
<proteinExistence type="predicted"/>